<proteinExistence type="predicted"/>
<dbReference type="Proteomes" id="UP000728032">
    <property type="component" value="Unassembled WGS sequence"/>
</dbReference>
<evidence type="ECO:0000313" key="1">
    <source>
        <dbReference type="EMBL" id="CAD7664100.1"/>
    </source>
</evidence>
<reference evidence="1" key="1">
    <citation type="submission" date="2020-11" db="EMBL/GenBank/DDBJ databases">
        <authorList>
            <person name="Tran Van P."/>
        </authorList>
    </citation>
    <scope>NUCLEOTIDE SEQUENCE</scope>
</reference>
<keyword evidence="2" id="KW-1185">Reference proteome</keyword>
<evidence type="ECO:0008006" key="3">
    <source>
        <dbReference type="Google" id="ProtNLM"/>
    </source>
</evidence>
<dbReference type="EMBL" id="OC951070">
    <property type="protein sequence ID" value="CAD7664100.1"/>
    <property type="molecule type" value="Genomic_DNA"/>
</dbReference>
<sequence length="126" mass="14356">MDVDVGEGVEGSGHAHVIIGEQYVCGIFNDAFTIINSLYVGSNINICTARDDRTDHLYTFKRVSITGNEPDERTLLGTARDVKYLRRLDSPYIISYIHSWYECPNIEIIQLQYSLYTLKTLAQFKS</sequence>
<dbReference type="EMBL" id="CAJPVJ010036245">
    <property type="protein sequence ID" value="CAG2181237.1"/>
    <property type="molecule type" value="Genomic_DNA"/>
</dbReference>
<feature type="non-terminal residue" evidence="1">
    <location>
        <position position="1"/>
    </location>
</feature>
<dbReference type="Gene3D" id="3.30.200.20">
    <property type="entry name" value="Phosphorylase Kinase, domain 1"/>
    <property type="match status" value="1"/>
</dbReference>
<name>A0A7R9MPL3_9ACAR</name>
<dbReference type="AlphaFoldDB" id="A0A7R9MPL3"/>
<evidence type="ECO:0000313" key="2">
    <source>
        <dbReference type="Proteomes" id="UP000728032"/>
    </source>
</evidence>
<protein>
    <recommendedName>
        <fullName evidence="3">Protein kinase domain-containing protein</fullName>
    </recommendedName>
</protein>
<organism evidence="1">
    <name type="scientific">Oppiella nova</name>
    <dbReference type="NCBI Taxonomy" id="334625"/>
    <lineage>
        <taxon>Eukaryota</taxon>
        <taxon>Metazoa</taxon>
        <taxon>Ecdysozoa</taxon>
        <taxon>Arthropoda</taxon>
        <taxon>Chelicerata</taxon>
        <taxon>Arachnida</taxon>
        <taxon>Acari</taxon>
        <taxon>Acariformes</taxon>
        <taxon>Sarcoptiformes</taxon>
        <taxon>Oribatida</taxon>
        <taxon>Brachypylina</taxon>
        <taxon>Oppioidea</taxon>
        <taxon>Oppiidae</taxon>
        <taxon>Oppiella</taxon>
    </lineage>
</organism>
<dbReference type="SUPFAM" id="SSF56112">
    <property type="entry name" value="Protein kinase-like (PK-like)"/>
    <property type="match status" value="1"/>
</dbReference>
<gene>
    <name evidence="1" type="ORF">ONB1V03_LOCUS20658</name>
</gene>
<dbReference type="InterPro" id="IPR011009">
    <property type="entry name" value="Kinase-like_dom_sf"/>
</dbReference>
<accession>A0A7R9MPL3</accession>